<dbReference type="EMBL" id="MVBN01000003">
    <property type="protein sequence ID" value="OOK77775.1"/>
    <property type="molecule type" value="Genomic_DNA"/>
</dbReference>
<protein>
    <submittedName>
        <fullName evidence="1">Uncharacterized protein</fullName>
    </submittedName>
</protein>
<name>A0A1V3XEZ0_MYCKA</name>
<dbReference type="AlphaFoldDB" id="A0A1V3XEZ0"/>
<evidence type="ECO:0000313" key="2">
    <source>
        <dbReference type="Proteomes" id="UP000188532"/>
    </source>
</evidence>
<gene>
    <name evidence="1" type="ORF">BZL29_3164</name>
</gene>
<organism evidence="1 2">
    <name type="scientific">Mycobacterium kansasii</name>
    <dbReference type="NCBI Taxonomy" id="1768"/>
    <lineage>
        <taxon>Bacteria</taxon>
        <taxon>Bacillati</taxon>
        <taxon>Actinomycetota</taxon>
        <taxon>Actinomycetes</taxon>
        <taxon>Mycobacteriales</taxon>
        <taxon>Mycobacteriaceae</taxon>
        <taxon>Mycobacterium</taxon>
    </lineage>
</organism>
<reference evidence="1 2" key="1">
    <citation type="submission" date="2017-02" db="EMBL/GenBank/DDBJ databases">
        <title>Complete genome sequences of Mycobacterium kansasii strains isolated from rhesus macaques.</title>
        <authorList>
            <person name="Panda A."/>
            <person name="Nagaraj S."/>
            <person name="Zhao X."/>
            <person name="Tettelin H."/>
            <person name="Detolla L.J."/>
        </authorList>
    </citation>
    <scope>NUCLEOTIDE SEQUENCE [LARGE SCALE GENOMIC DNA]</scope>
    <source>
        <strain evidence="1 2">11-3469</strain>
    </source>
</reference>
<sequence length="50" mass="5725">MGYDFRSVPGVCRTGNSAARNRLVLRPVRPLSAPREPRVVDRPLPLRRRL</sequence>
<accession>A0A1V3XEZ0</accession>
<evidence type="ECO:0000313" key="1">
    <source>
        <dbReference type="EMBL" id="OOK77775.1"/>
    </source>
</evidence>
<proteinExistence type="predicted"/>
<comment type="caution">
    <text evidence="1">The sequence shown here is derived from an EMBL/GenBank/DDBJ whole genome shotgun (WGS) entry which is preliminary data.</text>
</comment>
<dbReference type="Proteomes" id="UP000188532">
    <property type="component" value="Unassembled WGS sequence"/>
</dbReference>